<reference evidence="2 3" key="1">
    <citation type="submission" date="2016-08" db="EMBL/GenBank/DDBJ databases">
        <title>Complete genome sequence of Fictibacillus arsenicus G25-54, a strain with toxicity to nematodes and a potential arsenic-resistance activity.</title>
        <authorList>
            <person name="Zheng Z."/>
        </authorList>
    </citation>
    <scope>NUCLEOTIDE SEQUENCE [LARGE SCALE GENOMIC DNA]</scope>
    <source>
        <strain evidence="2 3">G25-54</strain>
    </source>
</reference>
<dbReference type="GO" id="GO:0003677">
    <property type="term" value="F:DNA binding"/>
    <property type="evidence" value="ECO:0007669"/>
    <property type="project" value="InterPro"/>
</dbReference>
<gene>
    <name evidence="2" type="ORF">ABE41_013270</name>
</gene>
<evidence type="ECO:0000313" key="2">
    <source>
        <dbReference type="EMBL" id="ANX12976.1"/>
    </source>
</evidence>
<dbReference type="PANTHER" id="PTHR21180">
    <property type="entry name" value="ENDONUCLEASE/EXONUCLEASE/PHOSPHATASE FAMILY DOMAIN-CONTAINING PROTEIN 1"/>
    <property type="match status" value="1"/>
</dbReference>
<feature type="domain" description="Helix-hairpin-helix DNA-binding motif class 1" evidence="1">
    <location>
        <begin position="181"/>
        <end position="200"/>
    </location>
</feature>
<dbReference type="PANTHER" id="PTHR21180:SF32">
    <property type="entry name" value="ENDONUCLEASE_EXONUCLEASE_PHOSPHATASE FAMILY DOMAIN-CONTAINING PROTEIN 1"/>
    <property type="match status" value="1"/>
</dbReference>
<dbReference type="RefSeq" id="WP_066291135.1">
    <property type="nucleotide sequence ID" value="NZ_CP016761.1"/>
</dbReference>
<dbReference type="GO" id="GO:0015627">
    <property type="term" value="C:type II protein secretion system complex"/>
    <property type="evidence" value="ECO:0007669"/>
    <property type="project" value="TreeGrafter"/>
</dbReference>
<dbReference type="Pfam" id="PF12836">
    <property type="entry name" value="HHH_3"/>
    <property type="match status" value="1"/>
</dbReference>
<dbReference type="Gene3D" id="3.10.560.10">
    <property type="entry name" value="Outer membrane lipoprotein wza domain like"/>
    <property type="match status" value="1"/>
</dbReference>
<keyword evidence="3" id="KW-1185">Reference proteome</keyword>
<dbReference type="STRING" id="255247.ABE41_013270"/>
<sequence length="204" mass="22606">MIQLKKRINLVLGAGLLLLILLGLFIFKNINSHPETVISPEQMPMIKDESINSGTEKNEGKADSSDPIMVDVQGSVKKPGVYEMNNGDRVIDVIKKAGGFLEEAEARSVNQAEKIADEMIIYVAAKGEEIHSLSSNMEKEELLNINSADLSELQTLSGVGPSKTQSIISYREEFGPFKSVDQLLEVRGIGEKTIEEWKDKIKFR</sequence>
<dbReference type="GO" id="GO:0006281">
    <property type="term" value="P:DNA repair"/>
    <property type="evidence" value="ECO:0007669"/>
    <property type="project" value="InterPro"/>
</dbReference>
<accession>A0A1B1Z6H3</accession>
<protein>
    <recommendedName>
        <fullName evidence="1">Helix-hairpin-helix DNA-binding motif class 1 domain-containing protein</fullName>
    </recommendedName>
</protein>
<evidence type="ECO:0000313" key="3">
    <source>
        <dbReference type="Proteomes" id="UP000077412"/>
    </source>
</evidence>
<dbReference type="KEGG" id="far:ABE41_013270"/>
<dbReference type="Gene3D" id="1.10.150.310">
    <property type="entry name" value="Tex RuvX-like domain-like"/>
    <property type="match status" value="1"/>
</dbReference>
<dbReference type="GO" id="GO:0015628">
    <property type="term" value="P:protein secretion by the type II secretion system"/>
    <property type="evidence" value="ECO:0007669"/>
    <property type="project" value="TreeGrafter"/>
</dbReference>
<dbReference type="Pfam" id="PF10531">
    <property type="entry name" value="SLBB"/>
    <property type="match status" value="1"/>
</dbReference>
<dbReference type="AlphaFoldDB" id="A0A1B1Z6H3"/>
<dbReference type="EMBL" id="CP016761">
    <property type="protein sequence ID" value="ANX12976.1"/>
    <property type="molecule type" value="Genomic_DNA"/>
</dbReference>
<dbReference type="SUPFAM" id="SSF47781">
    <property type="entry name" value="RuvA domain 2-like"/>
    <property type="match status" value="1"/>
</dbReference>
<proteinExistence type="predicted"/>
<dbReference type="InterPro" id="IPR010994">
    <property type="entry name" value="RuvA_2-like"/>
</dbReference>
<evidence type="ECO:0000259" key="1">
    <source>
        <dbReference type="SMART" id="SM00278"/>
    </source>
</evidence>
<dbReference type="InterPro" id="IPR051675">
    <property type="entry name" value="Endo/Exo/Phosphatase_dom_1"/>
</dbReference>
<organism evidence="2 3">
    <name type="scientific">Fictibacillus arsenicus</name>
    <dbReference type="NCBI Taxonomy" id="255247"/>
    <lineage>
        <taxon>Bacteria</taxon>
        <taxon>Bacillati</taxon>
        <taxon>Bacillota</taxon>
        <taxon>Bacilli</taxon>
        <taxon>Bacillales</taxon>
        <taxon>Fictibacillaceae</taxon>
        <taxon>Fictibacillus</taxon>
    </lineage>
</organism>
<dbReference type="SMART" id="SM00278">
    <property type="entry name" value="HhH1"/>
    <property type="match status" value="2"/>
</dbReference>
<dbReference type="OrthoDB" id="9790239at2"/>
<dbReference type="NCBIfam" id="TIGR00426">
    <property type="entry name" value="competence protein ComEA helix-hairpin-helix repeat region"/>
    <property type="match status" value="1"/>
</dbReference>
<name>A0A1B1Z6H3_9BACL</name>
<dbReference type="InterPro" id="IPR003583">
    <property type="entry name" value="Hlx-hairpin-Hlx_DNA-bd_motif"/>
</dbReference>
<dbReference type="InterPro" id="IPR019554">
    <property type="entry name" value="Soluble_ligand-bd"/>
</dbReference>
<dbReference type="InterPro" id="IPR004509">
    <property type="entry name" value="Competence_ComEA_HhH"/>
</dbReference>
<dbReference type="Proteomes" id="UP000077412">
    <property type="component" value="Chromosome"/>
</dbReference>
<feature type="domain" description="Helix-hairpin-helix DNA-binding motif class 1" evidence="1">
    <location>
        <begin position="151"/>
        <end position="170"/>
    </location>
</feature>